<dbReference type="InterPro" id="IPR005024">
    <property type="entry name" value="Snf7_fam"/>
</dbReference>
<proteinExistence type="inferred from homology"/>
<dbReference type="PANTHER" id="PTHR22761:SF21">
    <property type="entry name" value="CHARGED MULTIVESICULAR BODY PROTEIN 7"/>
    <property type="match status" value="1"/>
</dbReference>
<dbReference type="Gene3D" id="6.10.140.1230">
    <property type="match status" value="1"/>
</dbReference>
<name>A0ABD1JYE6_9TELE</name>
<keyword evidence="14" id="KW-1185">Reference proteome</keyword>
<keyword evidence="6" id="KW-0653">Protein transport</keyword>
<dbReference type="AlphaFoldDB" id="A0ABD1JYE6"/>
<evidence type="ECO:0000256" key="3">
    <source>
        <dbReference type="ARBA" id="ARBA00006190"/>
    </source>
</evidence>
<dbReference type="GO" id="GO:0005737">
    <property type="term" value="C:cytoplasm"/>
    <property type="evidence" value="ECO:0007669"/>
    <property type="project" value="UniProtKB-SubCell"/>
</dbReference>
<accession>A0ABD1JYE6</accession>
<comment type="caution">
    <text evidence="13">The sequence shown here is derived from an EMBL/GenBank/DDBJ whole genome shotgun (WGS) entry which is preliminary data.</text>
</comment>
<evidence type="ECO:0000259" key="12">
    <source>
        <dbReference type="Pfam" id="PF25239"/>
    </source>
</evidence>
<sequence length="461" mass="51539">MSCLPQSKEDGSSEFPPDWRDDARMTFLFSAFKENRDVDATDWDGKMDFWTPLIINHCRRRDAVCVNLHELNESFRRKGSVPLGLGTVLQSMYRNGKVQKESEFATNVDSGWLSWGVGLLLVKPLKWTLSTLLGSGRVPLEESFVVIELIKEKAVKLLETYRSSPLSDRCLLSFQELRTLATDVCPDETTLCLALLQLQRDKQVTVSLHEGEKLVKFSQQGQGRVSPVSDVDLGIYQLQRSEKLLGERVEALGKEADRCKEEARALLNEGKKSQALRCLKGKKRVEKRADRLYAQLETVKGILDRIAHSHTDRLVMQAYQAGVAALRLSLKDVTVEKAESLVDQIQELCDTQDEVNQTLAGGALDTTDGDELEEELDGLLKESASDEQLNLPEVPTGPMPSSKETGIFTDDFFRSLPTVPDFRLNITDEDLDRELCRLSISGAGGEQRGTLSPLKKPEPAQ</sequence>
<evidence type="ECO:0000313" key="14">
    <source>
        <dbReference type="Proteomes" id="UP001591681"/>
    </source>
</evidence>
<dbReference type="Pfam" id="PF25239">
    <property type="entry name" value="WHD_CHMP7"/>
    <property type="match status" value="1"/>
</dbReference>
<evidence type="ECO:0000256" key="6">
    <source>
        <dbReference type="ARBA" id="ARBA00022927"/>
    </source>
</evidence>
<dbReference type="Pfam" id="PF03357">
    <property type="entry name" value="Snf7"/>
    <property type="match status" value="1"/>
</dbReference>
<evidence type="ECO:0000313" key="13">
    <source>
        <dbReference type="EMBL" id="KAL2091909.1"/>
    </source>
</evidence>
<evidence type="ECO:0000256" key="9">
    <source>
        <dbReference type="ARBA" id="ARBA00041077"/>
    </source>
</evidence>
<dbReference type="Pfam" id="PF25880">
    <property type="entry name" value="WHD_CHMP7_1st"/>
    <property type="match status" value="1"/>
</dbReference>
<dbReference type="PANTHER" id="PTHR22761">
    <property type="entry name" value="CHARGED MULTIVESICULAR BODY PROTEIN"/>
    <property type="match status" value="1"/>
</dbReference>
<evidence type="ECO:0000256" key="2">
    <source>
        <dbReference type="ARBA" id="ARBA00004496"/>
    </source>
</evidence>
<reference evidence="13 14" key="1">
    <citation type="submission" date="2024-09" db="EMBL/GenBank/DDBJ databases">
        <title>A chromosome-level genome assembly of Gray's grenadier anchovy, Coilia grayii.</title>
        <authorList>
            <person name="Fu Z."/>
        </authorList>
    </citation>
    <scope>NUCLEOTIDE SEQUENCE [LARGE SCALE GENOMIC DNA]</scope>
    <source>
        <strain evidence="13">G4</strain>
        <tissue evidence="13">Muscle</tissue>
    </source>
</reference>
<evidence type="ECO:0000256" key="1">
    <source>
        <dbReference type="ARBA" id="ARBA00004259"/>
    </source>
</evidence>
<protein>
    <recommendedName>
        <fullName evidence="9">Charged multivesicular body protein 7</fullName>
    </recommendedName>
    <alternativeName>
        <fullName evidence="10">Chromatin-modifying protein 7</fullName>
    </alternativeName>
</protein>
<dbReference type="GO" id="GO:0005635">
    <property type="term" value="C:nuclear envelope"/>
    <property type="evidence" value="ECO:0007669"/>
    <property type="project" value="UniProtKB-SubCell"/>
</dbReference>
<comment type="similarity">
    <text evidence="3">Belongs to the SNF7 family.</text>
</comment>
<keyword evidence="8" id="KW-0539">Nucleus</keyword>
<dbReference type="Proteomes" id="UP001591681">
    <property type="component" value="Unassembled WGS sequence"/>
</dbReference>
<comment type="subcellular location">
    <subcellularLocation>
        <location evidence="2">Cytoplasm</location>
    </subcellularLocation>
    <subcellularLocation>
        <location evidence="1">Nucleus envelope</location>
    </subcellularLocation>
</comment>
<feature type="region of interest" description="Disordered" evidence="11">
    <location>
        <begin position="383"/>
        <end position="402"/>
    </location>
</feature>
<keyword evidence="7" id="KW-0175">Coiled coil</keyword>
<organism evidence="13 14">
    <name type="scientific">Coilia grayii</name>
    <name type="common">Gray's grenadier anchovy</name>
    <dbReference type="NCBI Taxonomy" id="363190"/>
    <lineage>
        <taxon>Eukaryota</taxon>
        <taxon>Metazoa</taxon>
        <taxon>Chordata</taxon>
        <taxon>Craniata</taxon>
        <taxon>Vertebrata</taxon>
        <taxon>Euteleostomi</taxon>
        <taxon>Actinopterygii</taxon>
        <taxon>Neopterygii</taxon>
        <taxon>Teleostei</taxon>
        <taxon>Clupei</taxon>
        <taxon>Clupeiformes</taxon>
        <taxon>Clupeoidei</taxon>
        <taxon>Engraulidae</taxon>
        <taxon>Coilinae</taxon>
        <taxon>Coilia</taxon>
    </lineage>
</organism>
<keyword evidence="5" id="KW-0963">Cytoplasm</keyword>
<dbReference type="GO" id="GO:0015031">
    <property type="term" value="P:protein transport"/>
    <property type="evidence" value="ECO:0007669"/>
    <property type="project" value="UniProtKB-KW"/>
</dbReference>
<gene>
    <name evidence="13" type="ORF">ACEWY4_011707</name>
</gene>
<evidence type="ECO:0000256" key="5">
    <source>
        <dbReference type="ARBA" id="ARBA00022490"/>
    </source>
</evidence>
<evidence type="ECO:0000256" key="10">
    <source>
        <dbReference type="ARBA" id="ARBA00041629"/>
    </source>
</evidence>
<dbReference type="EMBL" id="JBHFQA010000010">
    <property type="protein sequence ID" value="KAL2091909.1"/>
    <property type="molecule type" value="Genomic_DNA"/>
</dbReference>
<feature type="domain" description="CHMP7 winged helix" evidence="12">
    <location>
        <begin position="150"/>
        <end position="217"/>
    </location>
</feature>
<keyword evidence="4" id="KW-0813">Transport</keyword>
<evidence type="ECO:0000256" key="8">
    <source>
        <dbReference type="ARBA" id="ARBA00023242"/>
    </source>
</evidence>
<feature type="region of interest" description="Disordered" evidence="11">
    <location>
        <begin position="439"/>
        <end position="461"/>
    </location>
</feature>
<evidence type="ECO:0000256" key="11">
    <source>
        <dbReference type="SAM" id="MobiDB-lite"/>
    </source>
</evidence>
<evidence type="ECO:0000256" key="4">
    <source>
        <dbReference type="ARBA" id="ARBA00022448"/>
    </source>
</evidence>
<evidence type="ECO:0000256" key="7">
    <source>
        <dbReference type="ARBA" id="ARBA00023054"/>
    </source>
</evidence>
<dbReference type="InterPro" id="IPR057471">
    <property type="entry name" value="CHMP7_WHD"/>
</dbReference>